<dbReference type="EMBL" id="VEWL01000007">
    <property type="protein sequence ID" value="TNV15079.1"/>
    <property type="molecule type" value="Genomic_DNA"/>
</dbReference>
<name>A0ABY2Y385_9HYPH</name>
<protein>
    <submittedName>
        <fullName evidence="1">Uncharacterized protein</fullName>
    </submittedName>
</protein>
<proteinExistence type="predicted"/>
<accession>A0ABY2Y385</accession>
<sequence>MAKLERFDKDCYRIVEAGSVVAFALRLTNDRWRLSDVDDVPLLGRKSFAKPAEVLAAWEAMNASRAALRERE</sequence>
<dbReference type="Proteomes" id="UP000312784">
    <property type="component" value="Unassembled WGS sequence"/>
</dbReference>
<dbReference type="RefSeq" id="WP_140025154.1">
    <property type="nucleotide sequence ID" value="NZ_JBHUFG010000051.1"/>
</dbReference>
<comment type="caution">
    <text evidence="1">The sequence shown here is derived from an EMBL/GenBank/DDBJ whole genome shotgun (WGS) entry which is preliminary data.</text>
</comment>
<reference evidence="1 2" key="1">
    <citation type="submission" date="2019-06" db="EMBL/GenBank/DDBJ databases">
        <title>Ochrobactrum cricket sp.nov., isolated from the insect Teleogryllus occipitalis living in deserted cropland.</title>
        <authorList>
            <person name="Hu M."/>
        </authorList>
    </citation>
    <scope>NUCLEOTIDE SEQUENCE [LARGE SCALE GENOMIC DNA]</scope>
    <source>
        <strain evidence="1 2">LCB8</strain>
    </source>
</reference>
<organism evidence="1 2">
    <name type="scientific">Ochrobactrum teleogrylli</name>
    <dbReference type="NCBI Taxonomy" id="2479765"/>
    <lineage>
        <taxon>Bacteria</taxon>
        <taxon>Pseudomonadati</taxon>
        <taxon>Pseudomonadota</taxon>
        <taxon>Alphaproteobacteria</taxon>
        <taxon>Hyphomicrobiales</taxon>
        <taxon>Brucellaceae</taxon>
        <taxon>Brucella/Ochrobactrum group</taxon>
        <taxon>Ochrobactrum</taxon>
    </lineage>
</organism>
<keyword evidence="2" id="KW-1185">Reference proteome</keyword>
<evidence type="ECO:0000313" key="1">
    <source>
        <dbReference type="EMBL" id="TNV15079.1"/>
    </source>
</evidence>
<gene>
    <name evidence="1" type="ORF">FIC94_13095</name>
</gene>
<evidence type="ECO:0000313" key="2">
    <source>
        <dbReference type="Proteomes" id="UP000312784"/>
    </source>
</evidence>